<organism evidence="4 5">
    <name type="scientific">Clostridium manihotivorum</name>
    <dbReference type="NCBI Taxonomy" id="2320868"/>
    <lineage>
        <taxon>Bacteria</taxon>
        <taxon>Bacillati</taxon>
        <taxon>Bacillota</taxon>
        <taxon>Clostridia</taxon>
        <taxon>Eubacteriales</taxon>
        <taxon>Clostridiaceae</taxon>
        <taxon>Clostridium</taxon>
    </lineage>
</organism>
<dbReference type="Pfam" id="PF00881">
    <property type="entry name" value="Nitroreductase"/>
    <property type="match status" value="2"/>
</dbReference>
<dbReference type="EMBL" id="CP025746">
    <property type="protein sequence ID" value="QAA33790.1"/>
    <property type="molecule type" value="Genomic_DNA"/>
</dbReference>
<accession>A0A410DXR4</accession>
<dbReference type="KEGG" id="cmah:C1I91_20345"/>
<dbReference type="OrthoDB" id="9812105at2"/>
<dbReference type="RefSeq" id="WP_128214511.1">
    <property type="nucleotide sequence ID" value="NZ_CP025746.1"/>
</dbReference>
<keyword evidence="5" id="KW-1185">Reference proteome</keyword>
<evidence type="ECO:0000256" key="2">
    <source>
        <dbReference type="ARBA" id="ARBA00023002"/>
    </source>
</evidence>
<keyword evidence="2" id="KW-0560">Oxidoreductase</keyword>
<dbReference type="InterPro" id="IPR000415">
    <property type="entry name" value="Nitroreductase-like"/>
</dbReference>
<feature type="domain" description="Nitroreductase" evidence="3">
    <location>
        <begin position="63"/>
        <end position="145"/>
    </location>
</feature>
<evidence type="ECO:0000313" key="4">
    <source>
        <dbReference type="EMBL" id="QAA33790.1"/>
    </source>
</evidence>
<dbReference type="Gene3D" id="3.40.109.10">
    <property type="entry name" value="NADH Oxidase"/>
    <property type="match status" value="1"/>
</dbReference>
<evidence type="ECO:0000256" key="1">
    <source>
        <dbReference type="ARBA" id="ARBA00007118"/>
    </source>
</evidence>
<name>A0A410DXR4_9CLOT</name>
<reference evidence="4 5" key="1">
    <citation type="submission" date="2018-01" db="EMBL/GenBank/DDBJ databases">
        <title>Genome Sequencing and Assembly of Anaerobacter polyendosporus strain CT4.</title>
        <authorList>
            <person name="Tachaapaikoon C."/>
            <person name="Sutheeworapong S."/>
            <person name="Jenjaroenpun P."/>
            <person name="Wongsurawat T."/>
            <person name="Nookeaw I."/>
            <person name="Cheawchanlertfa P."/>
            <person name="Kosugi A."/>
            <person name="Cheevadhanarak S."/>
            <person name="Ratanakhanokchai K."/>
        </authorList>
    </citation>
    <scope>NUCLEOTIDE SEQUENCE [LARGE SCALE GENOMIC DNA]</scope>
    <source>
        <strain evidence="4 5">CT4</strain>
    </source>
</reference>
<dbReference type="AlphaFoldDB" id="A0A410DXR4"/>
<protein>
    <submittedName>
        <fullName evidence="4">Nitroreductase family protein</fullName>
    </submittedName>
</protein>
<dbReference type="CDD" id="cd02150">
    <property type="entry name" value="nitroreductase"/>
    <property type="match status" value="1"/>
</dbReference>
<dbReference type="SUPFAM" id="SSF55469">
    <property type="entry name" value="FMN-dependent nitroreductase-like"/>
    <property type="match status" value="1"/>
</dbReference>
<gene>
    <name evidence="4" type="ORF">C1I91_20345</name>
</gene>
<evidence type="ECO:0000259" key="3">
    <source>
        <dbReference type="Pfam" id="PF00881"/>
    </source>
</evidence>
<sequence>MEEIFKRRSIRKYEDKPVEKEKIERLLRAAMQAPSAVNQQPWEFIVVEDKDTLKKLSEMSPYAKMVASAPVAFVLVANTDKLKVATACHQDMGACAENLLLEATHLGLGAVWLGVSTAEPVSAYVKELFNLPDNIVPFNVIPVGYPDQKSEFVDRYDEAKVHYGKW</sequence>
<dbReference type="GO" id="GO:0016491">
    <property type="term" value="F:oxidoreductase activity"/>
    <property type="evidence" value="ECO:0007669"/>
    <property type="project" value="UniProtKB-KW"/>
</dbReference>
<dbReference type="Proteomes" id="UP000286268">
    <property type="component" value="Chromosome"/>
</dbReference>
<dbReference type="PANTHER" id="PTHR43673:SF10">
    <property type="entry name" value="NADH DEHYDROGENASE_NAD(P)H NITROREDUCTASE XCC3605-RELATED"/>
    <property type="match status" value="1"/>
</dbReference>
<evidence type="ECO:0000313" key="5">
    <source>
        <dbReference type="Proteomes" id="UP000286268"/>
    </source>
</evidence>
<dbReference type="PANTHER" id="PTHR43673">
    <property type="entry name" value="NAD(P)H NITROREDUCTASE YDGI-RELATED"/>
    <property type="match status" value="1"/>
</dbReference>
<comment type="similarity">
    <text evidence="1">Belongs to the nitroreductase family.</text>
</comment>
<feature type="domain" description="Nitroreductase" evidence="3">
    <location>
        <begin position="4"/>
        <end position="58"/>
    </location>
</feature>
<proteinExistence type="inferred from homology"/>
<dbReference type="InterPro" id="IPR029479">
    <property type="entry name" value="Nitroreductase"/>
</dbReference>